<protein>
    <submittedName>
        <fullName evidence="1">Uncharacterized protein</fullName>
    </submittedName>
</protein>
<organism evidence="1">
    <name type="scientific">uncultured Caudovirales phage</name>
    <dbReference type="NCBI Taxonomy" id="2100421"/>
    <lineage>
        <taxon>Viruses</taxon>
        <taxon>Duplodnaviria</taxon>
        <taxon>Heunggongvirae</taxon>
        <taxon>Uroviricota</taxon>
        <taxon>Caudoviricetes</taxon>
        <taxon>Peduoviridae</taxon>
        <taxon>Maltschvirus</taxon>
        <taxon>Maltschvirus maltsch</taxon>
    </lineage>
</organism>
<evidence type="ECO:0000313" key="1">
    <source>
        <dbReference type="EMBL" id="CAB4218980.1"/>
    </source>
</evidence>
<name>A0A6J5SUQ6_9CAUD</name>
<sequence>MKLEVFEKIITQIKDQQEKSRTLYRLGVDLMDYEDSYCATITLLLRAYYGKDAEDWISWFIYERDDLAEDPNQAWDKDGNPICYDIPSLWKCVEEMRCSTDFVEYGLEKTNLDLFESIFGRPH</sequence>
<dbReference type="EMBL" id="LR797474">
    <property type="protein sequence ID" value="CAB4218980.1"/>
    <property type="molecule type" value="Genomic_DNA"/>
</dbReference>
<reference evidence="1" key="1">
    <citation type="submission" date="2020-05" db="EMBL/GenBank/DDBJ databases">
        <authorList>
            <person name="Chiriac C."/>
            <person name="Salcher M."/>
            <person name="Ghai R."/>
            <person name="Kavagutti S V."/>
        </authorList>
    </citation>
    <scope>NUCLEOTIDE SEQUENCE</scope>
</reference>
<gene>
    <name evidence="1" type="ORF">UFOVP1604_64</name>
</gene>
<proteinExistence type="predicted"/>
<accession>A0A6J5SUQ6</accession>